<evidence type="ECO:0000259" key="4">
    <source>
        <dbReference type="Pfam" id="PF01494"/>
    </source>
</evidence>
<dbReference type="OrthoDB" id="655030at2759"/>
<sequence>MASETQPLNILISGSGIAGPCLAFWLHKLIPTCRITILERSPTPRHGGQAVDLRSFSVPIVSQMGLLDLVRSKTTTEEGVQFVYLDGITRATFPASGNIEAQSATSEFEVLRGDLAKILMDATQALDRITYVFDEMVESITQTGALDNRVDVTFANRLPPATYDLVVGADGMMSRTRRLTFGLGHEDDESVRRLGQYAALFTMPRTESDTKFAQWYNTTRGRLLLLRPDSYGTTRAYVSVTDPDLSRFDVINDAINRGDRKAQEDWFEREFEGAGWESERCIREMKKAEDYYLQQVAQVKMEKWSHGSVALLGDAAYCPSPISGVGAGSAIIGAYVLAGEISRGQNDIPKALEQYEKVLRPYVEKAQRLIPGAPQIANPQTEWGVWTFNKLTGVASSAIMKRFGGLVGRFLPAFGGTADFPFPEYEVTATRT</sequence>
<accession>A0A9W8WSM8</accession>
<keyword evidence="1" id="KW-0285">Flavoprotein</keyword>
<dbReference type="PRINTS" id="PR00420">
    <property type="entry name" value="RNGMNOXGNASE"/>
</dbReference>
<keyword evidence="2" id="KW-0274">FAD</keyword>
<dbReference type="AlphaFoldDB" id="A0A9W8WSM8"/>
<evidence type="ECO:0000313" key="6">
    <source>
        <dbReference type="Proteomes" id="UP001140562"/>
    </source>
</evidence>
<keyword evidence="6" id="KW-1185">Reference proteome</keyword>
<evidence type="ECO:0000256" key="3">
    <source>
        <dbReference type="ARBA" id="ARBA00023002"/>
    </source>
</evidence>
<feature type="domain" description="FAD-binding" evidence="4">
    <location>
        <begin position="9"/>
        <end position="365"/>
    </location>
</feature>
<comment type="caution">
    <text evidence="5">The sequence shown here is derived from an EMBL/GenBank/DDBJ whole genome shotgun (WGS) entry which is preliminary data.</text>
</comment>
<dbReference type="PANTHER" id="PTHR46865:SF2">
    <property type="entry name" value="MONOOXYGENASE"/>
    <property type="match status" value="1"/>
</dbReference>
<proteinExistence type="predicted"/>
<reference evidence="5" key="1">
    <citation type="submission" date="2022-10" db="EMBL/GenBank/DDBJ databases">
        <title>Tapping the CABI collections for fungal endophytes: first genome assemblies for Collariella, Neodidymelliopsis, Ascochyta clinopodiicola, Didymella pomorum, Didymosphaeria variabile, Neocosmospora piperis and Neocucurbitaria cava.</title>
        <authorList>
            <person name="Hill R."/>
        </authorList>
    </citation>
    <scope>NUCLEOTIDE SEQUENCE</scope>
    <source>
        <strain evidence="5">IMI 360193</strain>
    </source>
</reference>
<dbReference type="Proteomes" id="UP001140562">
    <property type="component" value="Unassembled WGS sequence"/>
</dbReference>
<keyword evidence="3" id="KW-0560">Oxidoreductase</keyword>
<dbReference type="PANTHER" id="PTHR46865">
    <property type="entry name" value="OXIDOREDUCTASE-RELATED"/>
    <property type="match status" value="1"/>
</dbReference>
<gene>
    <name evidence="5" type="ORF">N0V87_008650</name>
</gene>
<dbReference type="InterPro" id="IPR002938">
    <property type="entry name" value="FAD-bd"/>
</dbReference>
<dbReference type="InterPro" id="IPR051704">
    <property type="entry name" value="FAD_aromatic-hydroxylase"/>
</dbReference>
<organism evidence="5 6">
    <name type="scientific">Didymella glomerata</name>
    <dbReference type="NCBI Taxonomy" id="749621"/>
    <lineage>
        <taxon>Eukaryota</taxon>
        <taxon>Fungi</taxon>
        <taxon>Dikarya</taxon>
        <taxon>Ascomycota</taxon>
        <taxon>Pezizomycotina</taxon>
        <taxon>Dothideomycetes</taxon>
        <taxon>Pleosporomycetidae</taxon>
        <taxon>Pleosporales</taxon>
        <taxon>Pleosporineae</taxon>
        <taxon>Didymellaceae</taxon>
        <taxon>Didymella</taxon>
    </lineage>
</organism>
<protein>
    <recommendedName>
        <fullName evidence="4">FAD-binding domain-containing protein</fullName>
    </recommendedName>
</protein>
<dbReference type="InterPro" id="IPR036188">
    <property type="entry name" value="FAD/NAD-bd_sf"/>
</dbReference>
<evidence type="ECO:0000256" key="1">
    <source>
        <dbReference type="ARBA" id="ARBA00022630"/>
    </source>
</evidence>
<dbReference type="GO" id="GO:0071949">
    <property type="term" value="F:FAD binding"/>
    <property type="evidence" value="ECO:0007669"/>
    <property type="project" value="InterPro"/>
</dbReference>
<dbReference type="GO" id="GO:0016491">
    <property type="term" value="F:oxidoreductase activity"/>
    <property type="evidence" value="ECO:0007669"/>
    <property type="project" value="UniProtKB-KW"/>
</dbReference>
<dbReference type="SUPFAM" id="SSF51905">
    <property type="entry name" value="FAD/NAD(P)-binding domain"/>
    <property type="match status" value="1"/>
</dbReference>
<evidence type="ECO:0000256" key="2">
    <source>
        <dbReference type="ARBA" id="ARBA00022827"/>
    </source>
</evidence>
<dbReference type="Pfam" id="PF01494">
    <property type="entry name" value="FAD_binding_3"/>
    <property type="match status" value="1"/>
</dbReference>
<evidence type="ECO:0000313" key="5">
    <source>
        <dbReference type="EMBL" id="KAJ4332089.1"/>
    </source>
</evidence>
<dbReference type="Gene3D" id="3.50.50.60">
    <property type="entry name" value="FAD/NAD(P)-binding domain"/>
    <property type="match status" value="1"/>
</dbReference>
<dbReference type="EMBL" id="JAPEUV010000128">
    <property type="protein sequence ID" value="KAJ4332089.1"/>
    <property type="molecule type" value="Genomic_DNA"/>
</dbReference>
<name>A0A9W8WSM8_9PLEO</name>
<dbReference type="Gene3D" id="3.30.9.10">
    <property type="entry name" value="D-Amino Acid Oxidase, subunit A, domain 2"/>
    <property type="match status" value="1"/>
</dbReference>